<dbReference type="InterPro" id="IPR002347">
    <property type="entry name" value="SDR_fam"/>
</dbReference>
<accession>A0A165EEG8</accession>
<protein>
    <submittedName>
        <fullName evidence="3">NAD(P)-binding protein</fullName>
    </submittedName>
</protein>
<dbReference type="GO" id="GO:0005783">
    <property type="term" value="C:endoplasmic reticulum"/>
    <property type="evidence" value="ECO:0007669"/>
    <property type="project" value="TreeGrafter"/>
</dbReference>
<dbReference type="SUPFAM" id="SSF51735">
    <property type="entry name" value="NAD(P)-binding Rossmann-fold domains"/>
    <property type="match status" value="1"/>
</dbReference>
<evidence type="ECO:0000313" key="4">
    <source>
        <dbReference type="Proteomes" id="UP000076842"/>
    </source>
</evidence>
<dbReference type="Gene3D" id="3.40.50.720">
    <property type="entry name" value="NAD(P)-binding Rossmann-like Domain"/>
    <property type="match status" value="1"/>
</dbReference>
<dbReference type="PRINTS" id="PR00081">
    <property type="entry name" value="GDHRDH"/>
</dbReference>
<comment type="similarity">
    <text evidence="1">Belongs to the short-chain dehydrogenases/reductases (SDR) family.</text>
</comment>
<dbReference type="InParanoid" id="A0A165EEG8"/>
<proteinExistence type="inferred from homology"/>
<dbReference type="OrthoDB" id="47007at2759"/>
<evidence type="ECO:0000256" key="2">
    <source>
        <dbReference type="ARBA" id="ARBA00023002"/>
    </source>
</evidence>
<dbReference type="InterPro" id="IPR036291">
    <property type="entry name" value="NAD(P)-bd_dom_sf"/>
</dbReference>
<dbReference type="EMBL" id="KV424009">
    <property type="protein sequence ID" value="KZT54695.1"/>
    <property type="molecule type" value="Genomic_DNA"/>
</dbReference>
<dbReference type="PANTHER" id="PTHR43899:SF13">
    <property type="entry name" value="RH59310P"/>
    <property type="match status" value="1"/>
</dbReference>
<dbReference type="AlphaFoldDB" id="A0A165EEG8"/>
<evidence type="ECO:0000313" key="3">
    <source>
        <dbReference type="EMBL" id="KZT54695.1"/>
    </source>
</evidence>
<organism evidence="3 4">
    <name type="scientific">Calocera cornea HHB12733</name>
    <dbReference type="NCBI Taxonomy" id="1353952"/>
    <lineage>
        <taxon>Eukaryota</taxon>
        <taxon>Fungi</taxon>
        <taxon>Dikarya</taxon>
        <taxon>Basidiomycota</taxon>
        <taxon>Agaricomycotina</taxon>
        <taxon>Dacrymycetes</taxon>
        <taxon>Dacrymycetales</taxon>
        <taxon>Dacrymycetaceae</taxon>
        <taxon>Calocera</taxon>
    </lineage>
</organism>
<dbReference type="PIRSF" id="PIRSF000126">
    <property type="entry name" value="11-beta-HSD1"/>
    <property type="match status" value="1"/>
</dbReference>
<dbReference type="PANTHER" id="PTHR43899">
    <property type="entry name" value="RH59310P"/>
    <property type="match status" value="1"/>
</dbReference>
<dbReference type="GO" id="GO:0016491">
    <property type="term" value="F:oxidoreductase activity"/>
    <property type="evidence" value="ECO:0007669"/>
    <property type="project" value="UniProtKB-KW"/>
</dbReference>
<dbReference type="STRING" id="1353952.A0A165EEG8"/>
<name>A0A165EEG8_9BASI</name>
<sequence>MPSPTEIALAVLFALSASAFLLPRVYSLLSFVHLYFIHRSTLRSYVHSPRSFALVTGASDGIGRALALELARLGFNLILHGRNSDKLERVKEEVLQRSGAGKEVRLWVQDASAREVDWEGVRKMWAAVEITVLVNNVGGTVMGNKPFDNQPLSYVDSIVQLNTMWPFHLTHTLLPQLRALDRPTLVLTTGSLAGQIPLPHFAAYAASKAFLDCFVHALEVDERLVLKSKVKFHYLQTGTVMNSTGIVQRTSFAVPSTEAYARGVVPVVGAKRRKVFPWMPHALQAAAVQSLGEDLTDRIVVNMTQNFTNES</sequence>
<dbReference type="Pfam" id="PF00106">
    <property type="entry name" value="adh_short"/>
    <property type="match status" value="1"/>
</dbReference>
<reference evidence="3 4" key="1">
    <citation type="journal article" date="2016" name="Mol. Biol. Evol.">
        <title>Comparative Genomics of Early-Diverging Mushroom-Forming Fungi Provides Insights into the Origins of Lignocellulose Decay Capabilities.</title>
        <authorList>
            <person name="Nagy L.G."/>
            <person name="Riley R."/>
            <person name="Tritt A."/>
            <person name="Adam C."/>
            <person name="Daum C."/>
            <person name="Floudas D."/>
            <person name="Sun H."/>
            <person name="Yadav J.S."/>
            <person name="Pangilinan J."/>
            <person name="Larsson K.H."/>
            <person name="Matsuura K."/>
            <person name="Barry K."/>
            <person name="Labutti K."/>
            <person name="Kuo R."/>
            <person name="Ohm R.A."/>
            <person name="Bhattacharya S.S."/>
            <person name="Shirouzu T."/>
            <person name="Yoshinaga Y."/>
            <person name="Martin F.M."/>
            <person name="Grigoriev I.V."/>
            <person name="Hibbett D.S."/>
        </authorList>
    </citation>
    <scope>NUCLEOTIDE SEQUENCE [LARGE SCALE GENOMIC DNA]</scope>
    <source>
        <strain evidence="3 4">HHB12733</strain>
    </source>
</reference>
<keyword evidence="4" id="KW-1185">Reference proteome</keyword>
<gene>
    <name evidence="3" type="ORF">CALCODRAFT_438182</name>
</gene>
<keyword evidence="2" id="KW-0560">Oxidoreductase</keyword>
<dbReference type="InterPro" id="IPR051019">
    <property type="entry name" value="VLCFA-Steroid_DH"/>
</dbReference>
<dbReference type="Proteomes" id="UP000076842">
    <property type="component" value="Unassembled WGS sequence"/>
</dbReference>
<evidence type="ECO:0000256" key="1">
    <source>
        <dbReference type="ARBA" id="ARBA00006484"/>
    </source>
</evidence>